<comment type="similarity">
    <text evidence="1 5 7">Belongs to the uracil-DNA glycosylase (UDG) superfamily. UNG family.</text>
</comment>
<comment type="subcellular location">
    <subcellularLocation>
        <location evidence="5">Mitochondrion</location>
    </subcellularLocation>
    <subcellularLocation>
        <location evidence="5">Nucleus</location>
    </subcellularLocation>
</comment>
<dbReference type="GO" id="GO:0004844">
    <property type="term" value="F:uracil DNA N-glycosylase activity"/>
    <property type="evidence" value="ECO:0007669"/>
    <property type="project" value="UniProtKB-UniRule"/>
</dbReference>
<dbReference type="InterPro" id="IPR002043">
    <property type="entry name" value="UDG_fam1"/>
</dbReference>
<reference evidence="9" key="1">
    <citation type="submission" date="2023-01" db="EMBL/GenBank/DDBJ databases">
        <title>Metagenome sequencing of chrysophaentin producing Chrysophaeum taylorii.</title>
        <authorList>
            <person name="Davison J."/>
            <person name="Bewley C."/>
        </authorList>
    </citation>
    <scope>NUCLEOTIDE SEQUENCE</scope>
    <source>
        <strain evidence="9">NIES-1699</strain>
    </source>
</reference>
<keyword evidence="3 5" id="KW-0378">Hydrolase</keyword>
<comment type="function">
    <text evidence="5 7">Excises uracil residues from the DNA which can arise as a result of misincorporation of dUMP residues by DNA polymerase or due to deamination of cytosine.</text>
</comment>
<gene>
    <name evidence="9" type="ORF">CTAYLR_006702</name>
</gene>
<dbReference type="GO" id="GO:0097510">
    <property type="term" value="P:base-excision repair, AP site formation via deaminated base removal"/>
    <property type="evidence" value="ECO:0007669"/>
    <property type="project" value="TreeGrafter"/>
</dbReference>
<dbReference type="CDD" id="cd10027">
    <property type="entry name" value="UDG-F1-like"/>
    <property type="match status" value="1"/>
</dbReference>
<evidence type="ECO:0000256" key="6">
    <source>
        <dbReference type="PROSITE-ProRule" id="PRU10072"/>
    </source>
</evidence>
<evidence type="ECO:0000256" key="3">
    <source>
        <dbReference type="ARBA" id="ARBA00022801"/>
    </source>
</evidence>
<keyword evidence="2 5" id="KW-0227">DNA damage</keyword>
<evidence type="ECO:0000259" key="8">
    <source>
        <dbReference type="SMART" id="SM00986"/>
    </source>
</evidence>
<dbReference type="GO" id="GO:0005634">
    <property type="term" value="C:nucleus"/>
    <property type="evidence" value="ECO:0007669"/>
    <property type="project" value="UniProtKB-SubCell"/>
</dbReference>
<feature type="active site" description="Proton acceptor" evidence="5 6">
    <location>
        <position position="44"/>
    </location>
</feature>
<comment type="caution">
    <text evidence="9">The sequence shown here is derived from an EMBL/GenBank/DDBJ whole genome shotgun (WGS) entry which is preliminary data.</text>
</comment>
<dbReference type="SUPFAM" id="SSF52141">
    <property type="entry name" value="Uracil-DNA glycosylase-like"/>
    <property type="match status" value="1"/>
</dbReference>
<dbReference type="SMART" id="SM00987">
    <property type="entry name" value="UreE_C"/>
    <property type="match status" value="1"/>
</dbReference>
<protein>
    <recommendedName>
        <fullName evidence="5 7">Uracil-DNA glycosylase</fullName>
        <shortName evidence="5">UDG</shortName>
        <ecNumber evidence="5 7">3.2.2.27</ecNumber>
    </recommendedName>
</protein>
<dbReference type="PANTHER" id="PTHR11264">
    <property type="entry name" value="URACIL-DNA GLYCOSYLASE"/>
    <property type="match status" value="1"/>
</dbReference>
<comment type="catalytic activity">
    <reaction evidence="5 7">
        <text>Hydrolyzes single-stranded DNA or mismatched double-stranded DNA and polynucleotides, releasing free uracil.</text>
        <dbReference type="EC" id="3.2.2.27"/>
    </reaction>
</comment>
<dbReference type="InterPro" id="IPR005122">
    <property type="entry name" value="Uracil-DNA_glycosylase-like"/>
</dbReference>
<dbReference type="AlphaFoldDB" id="A0AAD7UAU7"/>
<dbReference type="InterPro" id="IPR036895">
    <property type="entry name" value="Uracil-DNA_glycosylase-like_sf"/>
</dbReference>
<accession>A0AAD7UAU7</accession>
<dbReference type="NCBIfam" id="NF003589">
    <property type="entry name" value="PRK05254.1-2"/>
    <property type="match status" value="1"/>
</dbReference>
<dbReference type="Gene3D" id="3.40.470.10">
    <property type="entry name" value="Uracil-DNA glycosylase-like domain"/>
    <property type="match status" value="1"/>
</dbReference>
<dbReference type="EMBL" id="JAQMWT010000427">
    <property type="protein sequence ID" value="KAJ8601487.1"/>
    <property type="molecule type" value="Genomic_DNA"/>
</dbReference>
<dbReference type="NCBIfam" id="NF003588">
    <property type="entry name" value="PRK05254.1-1"/>
    <property type="match status" value="1"/>
</dbReference>
<dbReference type="GO" id="GO:0005739">
    <property type="term" value="C:mitochondrion"/>
    <property type="evidence" value="ECO:0007669"/>
    <property type="project" value="UniProtKB-SubCell"/>
</dbReference>
<dbReference type="EC" id="3.2.2.27" evidence="5 7"/>
<proteinExistence type="inferred from homology"/>
<dbReference type="PROSITE" id="PS00130">
    <property type="entry name" value="U_DNA_GLYCOSYLASE"/>
    <property type="match status" value="1"/>
</dbReference>
<evidence type="ECO:0000256" key="1">
    <source>
        <dbReference type="ARBA" id="ARBA00008184"/>
    </source>
</evidence>
<evidence type="ECO:0000256" key="2">
    <source>
        <dbReference type="ARBA" id="ARBA00022763"/>
    </source>
</evidence>
<dbReference type="HAMAP" id="MF_00148">
    <property type="entry name" value="UDG"/>
    <property type="match status" value="1"/>
</dbReference>
<evidence type="ECO:0000313" key="9">
    <source>
        <dbReference type="EMBL" id="KAJ8601487.1"/>
    </source>
</evidence>
<keyword evidence="5" id="KW-0539">Nucleus</keyword>
<keyword evidence="10" id="KW-1185">Reference proteome</keyword>
<keyword evidence="4 5" id="KW-0234">DNA repair</keyword>
<dbReference type="NCBIfam" id="NF003592">
    <property type="entry name" value="PRK05254.1-5"/>
    <property type="match status" value="1"/>
</dbReference>
<dbReference type="Proteomes" id="UP001230188">
    <property type="component" value="Unassembled WGS sequence"/>
</dbReference>
<dbReference type="SMART" id="SM00986">
    <property type="entry name" value="UDG"/>
    <property type="match status" value="1"/>
</dbReference>
<dbReference type="Pfam" id="PF03167">
    <property type="entry name" value="UDG"/>
    <property type="match status" value="1"/>
</dbReference>
<evidence type="ECO:0000256" key="5">
    <source>
        <dbReference type="HAMAP-Rule" id="MF_03166"/>
    </source>
</evidence>
<sequence>MARCARTRDREGLLVEARRVPESVFAALNACPLSAVKVVVVGQDPYHGPGQAHGLAFSIAKGARCKFPPSLRNILDEVSDDVKASKSSGGDLMPWAERGVLLLNAVLTVRGGAANSHQNKGWERFTDAVISAVNTRCPGVVFLLWGKPAQTKCASINKKKHRVLASSHPSPLSNTKTKSPFTGSRCFSKCNDLLLTDLGHDSAVNWDLAPE</sequence>
<evidence type="ECO:0000313" key="10">
    <source>
        <dbReference type="Proteomes" id="UP001230188"/>
    </source>
</evidence>
<keyword evidence="5" id="KW-0496">Mitochondrion</keyword>
<evidence type="ECO:0000256" key="4">
    <source>
        <dbReference type="ARBA" id="ARBA00023204"/>
    </source>
</evidence>
<name>A0AAD7UAU7_9STRA</name>
<dbReference type="InterPro" id="IPR018085">
    <property type="entry name" value="Ura-DNA_Glyclase_AS"/>
</dbReference>
<dbReference type="PANTHER" id="PTHR11264:SF0">
    <property type="entry name" value="URACIL-DNA GLYCOSYLASE"/>
    <property type="match status" value="1"/>
</dbReference>
<evidence type="ECO:0000256" key="7">
    <source>
        <dbReference type="RuleBase" id="RU003780"/>
    </source>
</evidence>
<feature type="domain" description="Uracil-DNA glycosylase-like" evidence="8">
    <location>
        <begin position="29"/>
        <end position="194"/>
    </location>
</feature>
<organism evidence="9 10">
    <name type="scientific">Chrysophaeum taylorii</name>
    <dbReference type="NCBI Taxonomy" id="2483200"/>
    <lineage>
        <taxon>Eukaryota</taxon>
        <taxon>Sar</taxon>
        <taxon>Stramenopiles</taxon>
        <taxon>Ochrophyta</taxon>
        <taxon>Pelagophyceae</taxon>
        <taxon>Pelagomonadales</taxon>
        <taxon>Pelagomonadaceae</taxon>
        <taxon>Chrysophaeum</taxon>
    </lineage>
</organism>
<dbReference type="NCBIfam" id="TIGR00628">
    <property type="entry name" value="ung"/>
    <property type="match status" value="1"/>
</dbReference>